<keyword evidence="2" id="KW-1185">Reference proteome</keyword>
<name>A0ACB9ZXJ2_CATRO</name>
<dbReference type="EMBL" id="CM044707">
    <property type="protein sequence ID" value="KAI5653059.1"/>
    <property type="molecule type" value="Genomic_DNA"/>
</dbReference>
<dbReference type="Proteomes" id="UP001060085">
    <property type="component" value="Linkage Group LG07"/>
</dbReference>
<proteinExistence type="predicted"/>
<gene>
    <name evidence="1" type="ORF">M9H77_30246</name>
</gene>
<comment type="caution">
    <text evidence="1">The sequence shown here is derived from an EMBL/GenBank/DDBJ whole genome shotgun (WGS) entry which is preliminary data.</text>
</comment>
<reference evidence="2" key="1">
    <citation type="journal article" date="2023" name="Nat. Plants">
        <title>Single-cell RNA sequencing provides a high-resolution roadmap for understanding the multicellular compartmentation of specialized metabolism.</title>
        <authorList>
            <person name="Sun S."/>
            <person name="Shen X."/>
            <person name="Li Y."/>
            <person name="Li Y."/>
            <person name="Wang S."/>
            <person name="Li R."/>
            <person name="Zhang H."/>
            <person name="Shen G."/>
            <person name="Guo B."/>
            <person name="Wei J."/>
            <person name="Xu J."/>
            <person name="St-Pierre B."/>
            <person name="Chen S."/>
            <person name="Sun C."/>
        </authorList>
    </citation>
    <scope>NUCLEOTIDE SEQUENCE [LARGE SCALE GENOMIC DNA]</scope>
</reference>
<organism evidence="1 2">
    <name type="scientific">Catharanthus roseus</name>
    <name type="common">Madagascar periwinkle</name>
    <name type="synonym">Vinca rosea</name>
    <dbReference type="NCBI Taxonomy" id="4058"/>
    <lineage>
        <taxon>Eukaryota</taxon>
        <taxon>Viridiplantae</taxon>
        <taxon>Streptophyta</taxon>
        <taxon>Embryophyta</taxon>
        <taxon>Tracheophyta</taxon>
        <taxon>Spermatophyta</taxon>
        <taxon>Magnoliopsida</taxon>
        <taxon>eudicotyledons</taxon>
        <taxon>Gunneridae</taxon>
        <taxon>Pentapetalae</taxon>
        <taxon>asterids</taxon>
        <taxon>lamiids</taxon>
        <taxon>Gentianales</taxon>
        <taxon>Apocynaceae</taxon>
        <taxon>Rauvolfioideae</taxon>
        <taxon>Vinceae</taxon>
        <taxon>Catharanthinae</taxon>
        <taxon>Catharanthus</taxon>
    </lineage>
</organism>
<accession>A0ACB9ZXJ2</accession>
<sequence>MSFRPHPTLSTVCTYSVGSSKGQGWSAFISSPLFTTGSLEISRFRLDSDLATSVELALKKVLVQDVYKESSLNQWLYLVSIDETHPLVVQEPNEVHGWFLSVRASEALSHQSFAIPPSLKAVNVTLMASSYLGVS</sequence>
<evidence type="ECO:0000313" key="2">
    <source>
        <dbReference type="Proteomes" id="UP001060085"/>
    </source>
</evidence>
<evidence type="ECO:0000313" key="1">
    <source>
        <dbReference type="EMBL" id="KAI5653059.1"/>
    </source>
</evidence>
<protein>
    <submittedName>
        <fullName evidence="1">Uncharacterized protein</fullName>
    </submittedName>
</protein>